<gene>
    <name evidence="4" type="ORF">FJY68_05195</name>
</gene>
<reference evidence="4" key="1">
    <citation type="submission" date="2019-03" db="EMBL/GenBank/DDBJ databases">
        <title>Lake Tanganyika Metagenome-Assembled Genomes (MAGs).</title>
        <authorList>
            <person name="Tran P."/>
        </authorList>
    </citation>
    <scope>NUCLEOTIDE SEQUENCE</scope>
    <source>
        <strain evidence="4">K_DeepCast_150m_m2_040</strain>
    </source>
</reference>
<dbReference type="SUPFAM" id="SSF53448">
    <property type="entry name" value="Nucleotide-diphospho-sugar transferases"/>
    <property type="match status" value="1"/>
</dbReference>
<keyword evidence="1 4" id="KW-0808">Transferase</keyword>
<dbReference type="PANTHER" id="PTHR43584:SF8">
    <property type="entry name" value="N-ACETYLMURAMATE ALPHA-1-PHOSPHATE URIDYLYLTRANSFERASE"/>
    <property type="match status" value="1"/>
</dbReference>
<dbReference type="PANTHER" id="PTHR43584">
    <property type="entry name" value="NUCLEOTIDYL TRANSFERASE"/>
    <property type="match status" value="1"/>
</dbReference>
<dbReference type="EMBL" id="VGIR01000023">
    <property type="protein sequence ID" value="MBM3331235.1"/>
    <property type="molecule type" value="Genomic_DNA"/>
</dbReference>
<comment type="caution">
    <text evidence="4">The sequence shown here is derived from an EMBL/GenBank/DDBJ whole genome shotgun (WGS) entry which is preliminary data.</text>
</comment>
<evidence type="ECO:0000259" key="3">
    <source>
        <dbReference type="Pfam" id="PF00483"/>
    </source>
</evidence>
<dbReference type="GO" id="GO:0016779">
    <property type="term" value="F:nucleotidyltransferase activity"/>
    <property type="evidence" value="ECO:0007669"/>
    <property type="project" value="UniProtKB-KW"/>
</dbReference>
<accession>A0A937XCM3</accession>
<name>A0A937XCM3_UNCW3</name>
<dbReference type="Gene3D" id="2.160.10.10">
    <property type="entry name" value="Hexapeptide repeat proteins"/>
    <property type="match status" value="1"/>
</dbReference>
<dbReference type="Pfam" id="PF00483">
    <property type="entry name" value="NTP_transferase"/>
    <property type="match status" value="1"/>
</dbReference>
<evidence type="ECO:0000256" key="1">
    <source>
        <dbReference type="ARBA" id="ARBA00022679"/>
    </source>
</evidence>
<dbReference type="InterPro" id="IPR050065">
    <property type="entry name" value="GlmU-like"/>
</dbReference>
<dbReference type="InterPro" id="IPR005835">
    <property type="entry name" value="NTP_transferase_dom"/>
</dbReference>
<dbReference type="AlphaFoldDB" id="A0A937XCM3"/>
<proteinExistence type="predicted"/>
<keyword evidence="2" id="KW-0548">Nucleotidyltransferase</keyword>
<evidence type="ECO:0000313" key="4">
    <source>
        <dbReference type="EMBL" id="MBM3331235.1"/>
    </source>
</evidence>
<dbReference type="Proteomes" id="UP000779900">
    <property type="component" value="Unassembled WGS sequence"/>
</dbReference>
<protein>
    <submittedName>
        <fullName evidence="4">Nucleotidyl transferase</fullName>
    </submittedName>
</protein>
<feature type="domain" description="Nucleotidyl transferase" evidence="3">
    <location>
        <begin position="4"/>
        <end position="232"/>
    </location>
</feature>
<dbReference type="InterPro" id="IPR029044">
    <property type="entry name" value="Nucleotide-diphossugar_trans"/>
</dbReference>
<organism evidence="4 5">
    <name type="scientific">candidate division WOR-3 bacterium</name>
    <dbReference type="NCBI Taxonomy" id="2052148"/>
    <lineage>
        <taxon>Bacteria</taxon>
        <taxon>Bacteria division WOR-3</taxon>
    </lineage>
</organism>
<evidence type="ECO:0000313" key="5">
    <source>
        <dbReference type="Proteomes" id="UP000779900"/>
    </source>
</evidence>
<sequence length="325" mass="36074">MQFKAVIPAAGEGRRLKPHTHTTPKILLEVAGKPIIGHIMDRLLPARPDEVVVVVGAQGDQVRNYLTSEYRCPFRFVQQTDPKGLGDAIYRTRDVFAGESVLILLGDTIVDLDMSNMVGRGNVIGVKEVADPRRFGVVELRNGYVSRFVEKPDRPKSNLAIVGVYFFREATRLFRALERLIARGRTTKGEYQLTDALQLMVNDGLRIRTRSVGHWLDCGTRDSVLATNRHLLSHDGYYKPRAGTVIIPPVFIHDRARVQSSVIGPNVSVGADADIHGSIIWDSIINRHVVVKHSLLEGSILGENSVVRESPRKLNLGGFSELEMG</sequence>
<dbReference type="Gene3D" id="3.90.550.10">
    <property type="entry name" value="Spore Coat Polysaccharide Biosynthesis Protein SpsA, Chain A"/>
    <property type="match status" value="1"/>
</dbReference>
<evidence type="ECO:0000256" key="2">
    <source>
        <dbReference type="ARBA" id="ARBA00022695"/>
    </source>
</evidence>